<gene>
    <name evidence="1" type="ORF">OESDEN_03623</name>
</gene>
<reference evidence="1 2" key="1">
    <citation type="submission" date="2014-03" db="EMBL/GenBank/DDBJ databases">
        <title>Draft genome of the hookworm Oesophagostomum dentatum.</title>
        <authorList>
            <person name="Mitreva M."/>
        </authorList>
    </citation>
    <scope>NUCLEOTIDE SEQUENCE [LARGE SCALE GENOMIC DNA]</scope>
    <source>
        <strain evidence="1 2">OD-Hann</strain>
    </source>
</reference>
<protein>
    <submittedName>
        <fullName evidence="1">Uncharacterized protein</fullName>
    </submittedName>
</protein>
<accession>A0A0B1TGL8</accession>
<evidence type="ECO:0000313" key="2">
    <source>
        <dbReference type="Proteomes" id="UP000053660"/>
    </source>
</evidence>
<dbReference type="EMBL" id="KN549675">
    <property type="protein sequence ID" value="KHJ96414.1"/>
    <property type="molecule type" value="Genomic_DNA"/>
</dbReference>
<name>A0A0B1TGL8_OESDE</name>
<dbReference type="AlphaFoldDB" id="A0A0B1TGL8"/>
<organism evidence="1 2">
    <name type="scientific">Oesophagostomum dentatum</name>
    <name type="common">Nodular worm</name>
    <dbReference type="NCBI Taxonomy" id="61180"/>
    <lineage>
        <taxon>Eukaryota</taxon>
        <taxon>Metazoa</taxon>
        <taxon>Ecdysozoa</taxon>
        <taxon>Nematoda</taxon>
        <taxon>Chromadorea</taxon>
        <taxon>Rhabditida</taxon>
        <taxon>Rhabditina</taxon>
        <taxon>Rhabditomorpha</taxon>
        <taxon>Strongyloidea</taxon>
        <taxon>Strongylidae</taxon>
        <taxon>Oesophagostomum</taxon>
    </lineage>
</organism>
<evidence type="ECO:0000313" key="1">
    <source>
        <dbReference type="EMBL" id="KHJ96414.1"/>
    </source>
</evidence>
<proteinExistence type="predicted"/>
<sequence>MSRSIVMSGVAESDQSTVAFRRQSGTEEKIQEILDTLDVEPRSSEVYRAPVYESVNDSLARYLKRLLAYKERLLLKFCNN</sequence>
<dbReference type="Proteomes" id="UP000053660">
    <property type="component" value="Unassembled WGS sequence"/>
</dbReference>
<keyword evidence="2" id="KW-1185">Reference proteome</keyword>